<sequence length="320" mass="36408">VYLLNKIYFTREKENSGPLLSVNEVDGRVAEALQVNLRTVSRICGERQKGLPLETPGQKRNKPKKKSEDLPDGIKTSVRNTIYDMKQNGKHSPACKANYNRVSPGALRVPFMTPLPRCHSALATVTNSLAWANLLGLPQKSQNNIIQKEQNFGKRKLKESACIQLNGGVFPNNVLPVKERVNVLKQYYNSLTSENPLQCVYLVETWIYSKGSFKELGKITGHEGTGKRFIVLHAGTKHGFVENASLVFSSTSKSADYHDEMNREMFDKWMTEKLCSCGKWYLSFLRQIAKFRNDFRKSIFNMIILACRIVKRFLKNIAQK</sequence>
<dbReference type="Proteomes" id="UP001159042">
    <property type="component" value="Unassembled WGS sequence"/>
</dbReference>
<reference evidence="2 3" key="1">
    <citation type="journal article" date="2023" name="Insect Mol. Biol.">
        <title>Genome sequencing provides insights into the evolution of gene families encoding plant cell wall-degrading enzymes in longhorned beetles.</title>
        <authorList>
            <person name="Shin N.R."/>
            <person name="Okamura Y."/>
            <person name="Kirsch R."/>
            <person name="Pauchet Y."/>
        </authorList>
    </citation>
    <scope>NUCLEOTIDE SEQUENCE [LARGE SCALE GENOMIC DNA]</scope>
    <source>
        <strain evidence="2">EAD_L_NR</strain>
    </source>
</reference>
<accession>A0AAV8VLX4</accession>
<proteinExistence type="predicted"/>
<dbReference type="EMBL" id="JANEYG010000062">
    <property type="protein sequence ID" value="KAJ8914886.1"/>
    <property type="molecule type" value="Genomic_DNA"/>
</dbReference>
<comment type="caution">
    <text evidence="2">The sequence shown here is derived from an EMBL/GenBank/DDBJ whole genome shotgun (WGS) entry which is preliminary data.</text>
</comment>
<evidence type="ECO:0008006" key="4">
    <source>
        <dbReference type="Google" id="ProtNLM"/>
    </source>
</evidence>
<feature type="non-terminal residue" evidence="2">
    <location>
        <position position="1"/>
    </location>
</feature>
<evidence type="ECO:0000313" key="2">
    <source>
        <dbReference type="EMBL" id="KAJ8914886.1"/>
    </source>
</evidence>
<feature type="region of interest" description="Disordered" evidence="1">
    <location>
        <begin position="48"/>
        <end position="73"/>
    </location>
</feature>
<protein>
    <recommendedName>
        <fullName evidence="4">Transposase</fullName>
    </recommendedName>
</protein>
<name>A0AAV8VLX4_9CUCU</name>
<keyword evidence="3" id="KW-1185">Reference proteome</keyword>
<evidence type="ECO:0000256" key="1">
    <source>
        <dbReference type="SAM" id="MobiDB-lite"/>
    </source>
</evidence>
<organism evidence="2 3">
    <name type="scientific">Exocentrus adspersus</name>
    <dbReference type="NCBI Taxonomy" id="1586481"/>
    <lineage>
        <taxon>Eukaryota</taxon>
        <taxon>Metazoa</taxon>
        <taxon>Ecdysozoa</taxon>
        <taxon>Arthropoda</taxon>
        <taxon>Hexapoda</taxon>
        <taxon>Insecta</taxon>
        <taxon>Pterygota</taxon>
        <taxon>Neoptera</taxon>
        <taxon>Endopterygota</taxon>
        <taxon>Coleoptera</taxon>
        <taxon>Polyphaga</taxon>
        <taxon>Cucujiformia</taxon>
        <taxon>Chrysomeloidea</taxon>
        <taxon>Cerambycidae</taxon>
        <taxon>Lamiinae</taxon>
        <taxon>Acanthocinini</taxon>
        <taxon>Exocentrus</taxon>
    </lineage>
</organism>
<dbReference type="AlphaFoldDB" id="A0AAV8VLX4"/>
<gene>
    <name evidence="2" type="ORF">NQ315_014899</name>
</gene>
<evidence type="ECO:0000313" key="3">
    <source>
        <dbReference type="Proteomes" id="UP001159042"/>
    </source>
</evidence>